<name>A0ACC2PUT2_9HYME</name>
<organism evidence="1 2">
    <name type="scientific">Eretmocerus hayati</name>
    <dbReference type="NCBI Taxonomy" id="131215"/>
    <lineage>
        <taxon>Eukaryota</taxon>
        <taxon>Metazoa</taxon>
        <taxon>Ecdysozoa</taxon>
        <taxon>Arthropoda</taxon>
        <taxon>Hexapoda</taxon>
        <taxon>Insecta</taxon>
        <taxon>Pterygota</taxon>
        <taxon>Neoptera</taxon>
        <taxon>Endopterygota</taxon>
        <taxon>Hymenoptera</taxon>
        <taxon>Apocrita</taxon>
        <taxon>Proctotrupomorpha</taxon>
        <taxon>Chalcidoidea</taxon>
        <taxon>Aphelinidae</taxon>
        <taxon>Aphelininae</taxon>
        <taxon>Eretmocerus</taxon>
    </lineage>
</organism>
<dbReference type="EMBL" id="CM056741">
    <property type="protein sequence ID" value="KAJ8686531.1"/>
    <property type="molecule type" value="Genomic_DNA"/>
</dbReference>
<proteinExistence type="predicted"/>
<accession>A0ACC2PUT2</accession>
<evidence type="ECO:0000313" key="1">
    <source>
        <dbReference type="EMBL" id="KAJ8686531.1"/>
    </source>
</evidence>
<comment type="caution">
    <text evidence="1">The sequence shown here is derived from an EMBL/GenBank/DDBJ whole genome shotgun (WGS) entry which is preliminary data.</text>
</comment>
<keyword evidence="2" id="KW-1185">Reference proteome</keyword>
<reference evidence="1" key="1">
    <citation type="submission" date="2023-04" db="EMBL/GenBank/DDBJ databases">
        <title>A chromosome-level genome assembly of the parasitoid wasp Eretmocerus hayati.</title>
        <authorList>
            <person name="Zhong Y."/>
            <person name="Liu S."/>
            <person name="Liu Y."/>
        </authorList>
    </citation>
    <scope>NUCLEOTIDE SEQUENCE</scope>
    <source>
        <strain evidence="1">ZJU_SS_LIU_2023</strain>
    </source>
</reference>
<dbReference type="Proteomes" id="UP001239111">
    <property type="component" value="Chromosome 1"/>
</dbReference>
<protein>
    <submittedName>
        <fullName evidence="1">Uncharacterized protein</fullName>
    </submittedName>
</protein>
<sequence length="171" mass="19279">MDLWTGIEKMRKLNRKMLALITVQLNLLQKIIEYCHFLSNFGWLKNKNIRETCGVRSSPSEVAILTRRISCVANFEGKSLGERCFTQRAMKRNFVTGITCRSSAALGVRVRGYIRIWAGAMGHRHTYLEVEIQAQVYTVGQVLDRCSSNRKFSSGHAGDCLEGLSKCCGLV</sequence>
<gene>
    <name evidence="1" type="ORF">QAD02_022325</name>
</gene>
<evidence type="ECO:0000313" key="2">
    <source>
        <dbReference type="Proteomes" id="UP001239111"/>
    </source>
</evidence>